<dbReference type="PROSITE" id="PS50011">
    <property type="entry name" value="PROTEIN_KINASE_DOM"/>
    <property type="match status" value="1"/>
</dbReference>
<dbReference type="InterPro" id="IPR011993">
    <property type="entry name" value="PH-like_dom_sf"/>
</dbReference>
<evidence type="ECO:0008006" key="6">
    <source>
        <dbReference type="Google" id="ProtNLM"/>
    </source>
</evidence>
<gene>
    <name evidence="4" type="ORF">PCOR1329_LOCUS63833</name>
</gene>
<evidence type="ECO:0000256" key="1">
    <source>
        <dbReference type="SAM" id="MobiDB-lite"/>
    </source>
</evidence>
<feature type="domain" description="PH" evidence="2">
    <location>
        <begin position="598"/>
        <end position="708"/>
    </location>
</feature>
<feature type="domain" description="PH" evidence="2">
    <location>
        <begin position="445"/>
        <end position="559"/>
    </location>
</feature>
<keyword evidence="5" id="KW-1185">Reference proteome</keyword>
<dbReference type="InterPro" id="IPR001849">
    <property type="entry name" value="PH_domain"/>
</dbReference>
<dbReference type="SMART" id="SM00233">
    <property type="entry name" value="PH"/>
    <property type="match status" value="2"/>
</dbReference>
<dbReference type="PROSITE" id="PS50003">
    <property type="entry name" value="PH_DOMAIN"/>
    <property type="match status" value="2"/>
</dbReference>
<dbReference type="Gene3D" id="1.10.510.10">
    <property type="entry name" value="Transferase(Phosphotransferase) domain 1"/>
    <property type="match status" value="1"/>
</dbReference>
<dbReference type="EMBL" id="CAUYUJ010018118">
    <property type="protein sequence ID" value="CAK0880806.1"/>
    <property type="molecule type" value="Genomic_DNA"/>
</dbReference>
<feature type="region of interest" description="Disordered" evidence="1">
    <location>
        <begin position="1"/>
        <end position="64"/>
    </location>
</feature>
<dbReference type="Proteomes" id="UP001189429">
    <property type="component" value="Unassembled WGS sequence"/>
</dbReference>
<dbReference type="SUPFAM" id="SSF50729">
    <property type="entry name" value="PH domain-like"/>
    <property type="match status" value="2"/>
</dbReference>
<feature type="domain" description="Protein kinase" evidence="3">
    <location>
        <begin position="76"/>
        <end position="399"/>
    </location>
</feature>
<feature type="region of interest" description="Disordered" evidence="1">
    <location>
        <begin position="416"/>
        <end position="441"/>
    </location>
</feature>
<dbReference type="PANTHER" id="PTHR44167:SF24">
    <property type="entry name" value="SERINE_THREONINE-PROTEIN KINASE CHK2"/>
    <property type="match status" value="1"/>
</dbReference>
<dbReference type="PROSITE" id="PS00108">
    <property type="entry name" value="PROTEIN_KINASE_ST"/>
    <property type="match status" value="1"/>
</dbReference>
<dbReference type="InterPro" id="IPR011009">
    <property type="entry name" value="Kinase-like_dom_sf"/>
</dbReference>
<organism evidence="4 5">
    <name type="scientific">Prorocentrum cordatum</name>
    <dbReference type="NCBI Taxonomy" id="2364126"/>
    <lineage>
        <taxon>Eukaryota</taxon>
        <taxon>Sar</taxon>
        <taxon>Alveolata</taxon>
        <taxon>Dinophyceae</taxon>
        <taxon>Prorocentrales</taxon>
        <taxon>Prorocentraceae</taxon>
        <taxon>Prorocentrum</taxon>
    </lineage>
</organism>
<comment type="caution">
    <text evidence="4">The sequence shown here is derived from an EMBL/GenBank/DDBJ whole genome shotgun (WGS) entry which is preliminary data.</text>
</comment>
<accession>A0ABN9W3Z2</accession>
<dbReference type="InterPro" id="IPR000719">
    <property type="entry name" value="Prot_kinase_dom"/>
</dbReference>
<dbReference type="PANTHER" id="PTHR44167">
    <property type="entry name" value="OVARIAN-SPECIFIC SERINE/THREONINE-PROTEIN KINASE LOK-RELATED"/>
    <property type="match status" value="1"/>
</dbReference>
<evidence type="ECO:0000259" key="2">
    <source>
        <dbReference type="PROSITE" id="PS50003"/>
    </source>
</evidence>
<reference evidence="4" key="1">
    <citation type="submission" date="2023-10" db="EMBL/GenBank/DDBJ databases">
        <authorList>
            <person name="Chen Y."/>
            <person name="Shah S."/>
            <person name="Dougan E. K."/>
            <person name="Thang M."/>
            <person name="Chan C."/>
        </authorList>
    </citation>
    <scope>NUCLEOTIDE SEQUENCE [LARGE SCALE GENOMIC DNA]</scope>
</reference>
<feature type="compositionally biased region" description="Low complexity" evidence="1">
    <location>
        <begin position="42"/>
        <end position="53"/>
    </location>
</feature>
<protein>
    <recommendedName>
        <fullName evidence="6">Aurora kinase</fullName>
    </recommendedName>
</protein>
<feature type="compositionally biased region" description="Basic residues" evidence="1">
    <location>
        <begin position="1"/>
        <end position="10"/>
    </location>
</feature>
<proteinExistence type="predicted"/>
<dbReference type="SMART" id="SM00220">
    <property type="entry name" value="S_TKc"/>
    <property type="match status" value="1"/>
</dbReference>
<feature type="compositionally biased region" description="Polar residues" evidence="1">
    <location>
        <begin position="29"/>
        <end position="41"/>
    </location>
</feature>
<evidence type="ECO:0000259" key="3">
    <source>
        <dbReference type="PROSITE" id="PS50011"/>
    </source>
</evidence>
<dbReference type="Pfam" id="PF00069">
    <property type="entry name" value="Pkinase"/>
    <property type="match status" value="1"/>
</dbReference>
<dbReference type="InterPro" id="IPR008271">
    <property type="entry name" value="Ser/Thr_kinase_AS"/>
</dbReference>
<evidence type="ECO:0000313" key="5">
    <source>
        <dbReference type="Proteomes" id="UP001189429"/>
    </source>
</evidence>
<dbReference type="SUPFAM" id="SSF56112">
    <property type="entry name" value="Protein kinase-like (PK-like)"/>
    <property type="match status" value="1"/>
</dbReference>
<evidence type="ECO:0000313" key="4">
    <source>
        <dbReference type="EMBL" id="CAK0880806.1"/>
    </source>
</evidence>
<sequence>MGQGCIRKHPRSEPALLEPVKVQPPPRSKSPTSSGRSQGLFSSAPTPTVSSSTQRSSAQVVEGPHRIVMKKYAMHMTDDDIMGEGNSSICRRGTNLLTNETVAIKVYKVSRSRSKNGQAETLRTKFTRQIEVLRELMAPLEKSKDESLWCEQLELAPSDKLFMQLLDYSGNLASSGFRGTPGPDPDDGEMYVVTEMASCSLKEYIAARRKAGKAMSKETVRAITKAMMLVTAGLHAKGFVHLDLKPENLMLFNGVLKLIDVDGCIRIGTKISITDSSLSFSPCYCSPEWARFIHDDSPDPYIIAAPGLDVWSIGMTIPELITHDAILRPVFVSFLKHGRPHRQASIMLMEWLSSVKKVPIPKSVESFDKDLLSLLVNSLLVPDPAKRKTLAESLNHPFVKPIQLARSVARSSTSPITYAVGDTDDDPSASGGLRRRERKGTQDITARHKGVLWKCSKTQDPSKKENWYKRDVWLSANGSLCYHSPKQGKQLILIDGHQMANADLGLFEKGAIEPAIEISIAEEDEDEDGKSLPRETHVFGCESEEDYAAWMDAFESARHIAALTMKLGRSIAVQLKEFRLTVNNRRIKVDDDDSADRVPVFKSKLWKLKADSDWSDKQNWREREMWISQNGSLVYYSVLEDRELVYYSASDLARATVSAHDQTDSCMSWGFSVQLPAQDGVEFAPGEFAADSEDLRTEWMKAVRRPALIS</sequence>
<dbReference type="Gene3D" id="3.30.200.20">
    <property type="entry name" value="Phosphorylase Kinase, domain 1"/>
    <property type="match status" value="1"/>
</dbReference>
<name>A0ABN9W3Z2_9DINO</name>
<dbReference type="Gene3D" id="2.30.29.30">
    <property type="entry name" value="Pleckstrin-homology domain (PH domain)/Phosphotyrosine-binding domain (PTB)"/>
    <property type="match status" value="1"/>
</dbReference>